<reference evidence="1 2" key="1">
    <citation type="journal article" date="2016" name="Nat. Commun.">
        <title>Thousands of microbial genomes shed light on interconnected biogeochemical processes in an aquifer system.</title>
        <authorList>
            <person name="Anantharaman K."/>
            <person name="Brown C.T."/>
            <person name="Hug L.A."/>
            <person name="Sharon I."/>
            <person name="Castelle C.J."/>
            <person name="Probst A.J."/>
            <person name="Thomas B.C."/>
            <person name="Singh A."/>
            <person name="Wilkins M.J."/>
            <person name="Karaoz U."/>
            <person name="Brodie E.L."/>
            <person name="Williams K.H."/>
            <person name="Hubbard S.S."/>
            <person name="Banfield J.F."/>
        </authorList>
    </citation>
    <scope>NUCLEOTIDE SEQUENCE [LARGE SCALE GENOMIC DNA]</scope>
</reference>
<sequence>MSILWDILATWELCTDTVKIYPLPFFMKFFTMNMFDRTGQRGAYPLAKTPKAAHSYILERDR</sequence>
<dbReference type="AlphaFoldDB" id="A0A1F7JW83"/>
<dbReference type="EMBL" id="MGBC01000034">
    <property type="protein sequence ID" value="OGK59878.1"/>
    <property type="molecule type" value="Genomic_DNA"/>
</dbReference>
<evidence type="ECO:0000313" key="2">
    <source>
        <dbReference type="Proteomes" id="UP000176269"/>
    </source>
</evidence>
<comment type="caution">
    <text evidence="1">The sequence shown here is derived from an EMBL/GenBank/DDBJ whole genome shotgun (WGS) entry which is preliminary data.</text>
</comment>
<protein>
    <submittedName>
        <fullName evidence="1">Uncharacterized protein</fullName>
    </submittedName>
</protein>
<name>A0A1F7JW83_9BACT</name>
<gene>
    <name evidence="1" type="ORF">A3I56_03365</name>
</gene>
<proteinExistence type="predicted"/>
<organism evidence="1 2">
    <name type="scientific">Candidatus Roizmanbacteria bacterium RIFCSPLOWO2_02_FULL_43_10</name>
    <dbReference type="NCBI Taxonomy" id="1802078"/>
    <lineage>
        <taxon>Bacteria</taxon>
        <taxon>Candidatus Roizmaniibacteriota</taxon>
    </lineage>
</organism>
<evidence type="ECO:0000313" key="1">
    <source>
        <dbReference type="EMBL" id="OGK59878.1"/>
    </source>
</evidence>
<accession>A0A1F7JW83</accession>
<dbReference type="Proteomes" id="UP000176269">
    <property type="component" value="Unassembled WGS sequence"/>
</dbReference>